<gene>
    <name evidence="1" type="ORF">SH1V18_45590</name>
</gene>
<proteinExistence type="predicted"/>
<evidence type="ECO:0000313" key="2">
    <source>
        <dbReference type="Proteomes" id="UP001144256"/>
    </source>
</evidence>
<name>A0A9W5YHL6_9FIRM</name>
<evidence type="ECO:0000313" key="1">
    <source>
        <dbReference type="EMBL" id="GKX32079.1"/>
    </source>
</evidence>
<keyword evidence="2" id="KW-1185">Reference proteome</keyword>
<dbReference type="AlphaFoldDB" id="A0A9W5YHL6"/>
<reference evidence="1" key="1">
    <citation type="submission" date="2022-06" db="EMBL/GenBank/DDBJ databases">
        <title>Vallitalea longa sp. nov., an anaerobic bacterium isolated from marine sediment.</title>
        <authorList>
            <person name="Hirano S."/>
            <person name="Terahara T."/>
            <person name="Mori K."/>
            <person name="Hamada M."/>
            <person name="Matsumoto R."/>
            <person name="Kobayashi T."/>
        </authorList>
    </citation>
    <scope>NUCLEOTIDE SEQUENCE</scope>
    <source>
        <strain evidence="1">SH18-1</strain>
    </source>
</reference>
<dbReference type="RefSeq" id="WP_281819477.1">
    <property type="nucleotide sequence ID" value="NZ_BRLB01000025.1"/>
</dbReference>
<accession>A0A9W5YHL6</accession>
<organism evidence="1 2">
    <name type="scientific">Vallitalea longa</name>
    <dbReference type="NCBI Taxonomy" id="2936439"/>
    <lineage>
        <taxon>Bacteria</taxon>
        <taxon>Bacillati</taxon>
        <taxon>Bacillota</taxon>
        <taxon>Clostridia</taxon>
        <taxon>Lachnospirales</taxon>
        <taxon>Vallitaleaceae</taxon>
        <taxon>Vallitalea</taxon>
    </lineage>
</organism>
<comment type="caution">
    <text evidence="1">The sequence shown here is derived from an EMBL/GenBank/DDBJ whole genome shotgun (WGS) entry which is preliminary data.</text>
</comment>
<sequence>MEVTANGDKKFEKYVGWVDYSYFEETFDNFIIAQQSNLWKWCNDVEIKATYYTEVGVQTIGGISEYTLGTGVVGTFGWTGWGIPISIGGAYIAADGASNVTGGISKIISGFKGEYQGDTMNIMKRLYINISPKYGEEYYNNTQMEIGLISLASQVNSLKKGITYHPRKKNIDYVVKNNIDYHTQVVKVNNKIIITRRVIDETIKNTRILDKTIVDLNTVDVTCSPTKPIKRF</sequence>
<dbReference type="Proteomes" id="UP001144256">
    <property type="component" value="Unassembled WGS sequence"/>
</dbReference>
<protein>
    <submittedName>
        <fullName evidence="1">Uncharacterized protein</fullName>
    </submittedName>
</protein>
<dbReference type="EMBL" id="BRLB01000025">
    <property type="protein sequence ID" value="GKX32079.1"/>
    <property type="molecule type" value="Genomic_DNA"/>
</dbReference>